<protein>
    <submittedName>
        <fullName evidence="1">Uncharacterized protein</fullName>
    </submittedName>
</protein>
<accession>A0ABW3D010</accession>
<dbReference type="Pfam" id="PF17660">
    <property type="entry name" value="BTRD1"/>
    <property type="match status" value="3"/>
</dbReference>
<reference evidence="2" key="1">
    <citation type="journal article" date="2019" name="Int. J. Syst. Evol. Microbiol.">
        <title>The Global Catalogue of Microorganisms (GCM) 10K type strain sequencing project: providing services to taxonomists for standard genome sequencing and annotation.</title>
        <authorList>
            <consortium name="The Broad Institute Genomics Platform"/>
            <consortium name="The Broad Institute Genome Sequencing Center for Infectious Disease"/>
            <person name="Wu L."/>
            <person name="Ma J."/>
        </authorList>
    </citation>
    <scope>NUCLEOTIDE SEQUENCE [LARGE SCALE GENOMIC DNA]</scope>
    <source>
        <strain evidence="2">CCUG 62952</strain>
    </source>
</reference>
<keyword evidence="2" id="KW-1185">Reference proteome</keyword>
<organism evidence="1 2">
    <name type="scientific">Sungkyunkwania multivorans</name>
    <dbReference type="NCBI Taxonomy" id="1173618"/>
    <lineage>
        <taxon>Bacteria</taxon>
        <taxon>Pseudomonadati</taxon>
        <taxon>Bacteroidota</taxon>
        <taxon>Flavobacteriia</taxon>
        <taxon>Flavobacteriales</taxon>
        <taxon>Flavobacteriaceae</taxon>
        <taxon>Sungkyunkwania</taxon>
    </lineage>
</organism>
<evidence type="ECO:0000313" key="2">
    <source>
        <dbReference type="Proteomes" id="UP001596978"/>
    </source>
</evidence>
<gene>
    <name evidence="1" type="ORF">ACFQ1M_14415</name>
</gene>
<name>A0ABW3D010_9FLAO</name>
<evidence type="ECO:0000313" key="1">
    <source>
        <dbReference type="EMBL" id="MFD0863405.1"/>
    </source>
</evidence>
<dbReference type="EMBL" id="JBHTJH010000017">
    <property type="protein sequence ID" value="MFD0863405.1"/>
    <property type="molecule type" value="Genomic_DNA"/>
</dbReference>
<dbReference type="InterPro" id="IPR049511">
    <property type="entry name" value="PGH-like_rpt"/>
</dbReference>
<sequence>MKTSILITIGLFVWCISGMAQKKYVGVWESGHGGNLIHKALPWNAFLEKDKEMKGKGLRLDDFEIIKSGIRAKYVGSWKKGQGKTQFSKPLEWKDFLDKGKQLTQNGYRLIDFEIFMAAGKRKYVGFWKKGSGNNIITKGLRWKDFLDKGKEMTSKGFRLADFETYKVGGKYRYVGNWRSGSGSNIITKGLKWKSFLDKGKELTAKGLRLYDLEIVKIGSQQRYVGAWKNSSGSNIVTKGLKWNTFLNKGKQLTGQGLRLADFEIFTTPKSPVQNTNTGPDVLPDPADFPKVPSHVKLLNGTQGSDKYRVVVDFTKLVDGKPQITIPTQFLKDLPSYNGKIIFPDNFCGLNIIKAQRFMWHTQNDGVYKKFPFNYIPESSSILKEYSDSGEGEYFYRYGINFTGPMGKCATSAKDWVFEQPFMKQSTSFPQPLKLIIELNSDSEVKFLNYKIVQGKPLSALKLFKPTSAEKLLKYYEKTLLGSLEKWIKAVCKENPKECPEKKDGKDQSN</sequence>
<proteinExistence type="predicted"/>
<dbReference type="Proteomes" id="UP001596978">
    <property type="component" value="Unassembled WGS sequence"/>
</dbReference>
<comment type="caution">
    <text evidence="1">The sequence shown here is derived from an EMBL/GenBank/DDBJ whole genome shotgun (WGS) entry which is preliminary data.</text>
</comment>
<dbReference type="RefSeq" id="WP_386409418.1">
    <property type="nucleotide sequence ID" value="NZ_JBHTJH010000017.1"/>
</dbReference>